<dbReference type="PANTHER" id="PTHR28004">
    <property type="entry name" value="ZGC:162816-RELATED"/>
    <property type="match status" value="1"/>
</dbReference>
<dbReference type="PANTHER" id="PTHR28004:SF2">
    <property type="entry name" value="D-SERINE DEHYDRATASE"/>
    <property type="match status" value="1"/>
</dbReference>
<comment type="similarity">
    <text evidence="1">Belongs to the DSD1 family.</text>
</comment>
<dbReference type="GO" id="GO:0008721">
    <property type="term" value="F:D-serine ammonia-lyase activity"/>
    <property type="evidence" value="ECO:0007669"/>
    <property type="project" value="TreeGrafter"/>
</dbReference>
<organism evidence="5 6">
    <name type="scientific">Vibrio astriarenae</name>
    <dbReference type="NCBI Taxonomy" id="1481923"/>
    <lineage>
        <taxon>Bacteria</taxon>
        <taxon>Pseudomonadati</taxon>
        <taxon>Pseudomonadota</taxon>
        <taxon>Gammaproteobacteria</taxon>
        <taxon>Vibrionales</taxon>
        <taxon>Vibrionaceae</taxon>
        <taxon>Vibrio</taxon>
    </lineage>
</organism>
<sequence>MNISQLDTPALIVDLEKLERNLAEMQKRVESQGMTLRPHTKAHKIPAIAQMQLDAGAVGICTSKLGEAEVMVLGGIKDVLITTPIAGEIKIERLVRLCSENPESTVRQVIDHPSHVTEIGRQAASNGVEIGLLVEVESGQQRCGVEPDAALLDLIELIKVTEGVRYDGIQAYSGHLQLVKGFEPRQAAARDAVAKVFDYIKMELAPRGLEPTIISGGGTGTYQAHIDQPFTEIQAGSYLFMDATYSAIGDESSDEVNGQFETALSVLSTVISHPAADRAVIDAGMKSLSIDLGMPRVKYQDKVTYKTGGDEHGILLMELNESPYKIGDRVMLLPSHCDTTLHNFDVLHAVRKDKVVGQWRIEGRGRSD</sequence>
<protein>
    <submittedName>
        <fullName evidence="5">DSD1 family PLP-dependent enzyme</fullName>
    </submittedName>
</protein>
<dbReference type="EMBL" id="CP047476">
    <property type="protein sequence ID" value="QIA64974.1"/>
    <property type="molecule type" value="Genomic_DNA"/>
</dbReference>
<feature type="domain" description="D-serine dehydratase-like" evidence="4">
    <location>
        <begin position="263"/>
        <end position="351"/>
    </location>
</feature>
<dbReference type="Gene3D" id="2.40.37.20">
    <property type="entry name" value="D-serine dehydratase-like domain"/>
    <property type="match status" value="1"/>
</dbReference>
<reference evidence="5 6" key="1">
    <citation type="submission" date="2020-01" db="EMBL/GenBank/DDBJ databases">
        <title>Whole genome and functional gene identification of agarase of Vibrio HN897.</title>
        <authorList>
            <person name="Liu Y."/>
            <person name="Zhao Z."/>
        </authorList>
    </citation>
    <scope>NUCLEOTIDE SEQUENCE [LARGE SCALE GENOMIC DNA]</scope>
    <source>
        <strain evidence="5 6">HN897</strain>
    </source>
</reference>
<dbReference type="Pfam" id="PF01168">
    <property type="entry name" value="Ala_racemase_N"/>
    <property type="match status" value="1"/>
</dbReference>
<evidence type="ECO:0000256" key="3">
    <source>
        <dbReference type="SAM" id="Coils"/>
    </source>
</evidence>
<dbReference type="AlphaFoldDB" id="A0A7Z2T5V2"/>
<dbReference type="SUPFAM" id="SSF51419">
    <property type="entry name" value="PLP-binding barrel"/>
    <property type="match status" value="1"/>
</dbReference>
<keyword evidence="3" id="KW-0175">Coiled coil</keyword>
<feature type="coiled-coil region" evidence="3">
    <location>
        <begin position="8"/>
        <end position="35"/>
    </location>
</feature>
<dbReference type="CDD" id="cd06819">
    <property type="entry name" value="PLPDE_III_LS_D-TA"/>
    <property type="match status" value="1"/>
</dbReference>
<evidence type="ECO:0000313" key="5">
    <source>
        <dbReference type="EMBL" id="QIA64974.1"/>
    </source>
</evidence>
<keyword evidence="2" id="KW-0456">Lyase</keyword>
<dbReference type="KEGG" id="vas:GT360_15530"/>
<dbReference type="GO" id="GO:0036088">
    <property type="term" value="P:D-serine catabolic process"/>
    <property type="evidence" value="ECO:0007669"/>
    <property type="project" value="TreeGrafter"/>
</dbReference>
<dbReference type="SMART" id="SM01119">
    <property type="entry name" value="D-ser_dehydrat"/>
    <property type="match status" value="1"/>
</dbReference>
<gene>
    <name evidence="5" type="ORF">GT360_15530</name>
</gene>
<dbReference type="Pfam" id="PF14031">
    <property type="entry name" value="D-ser_dehydrat"/>
    <property type="match status" value="1"/>
</dbReference>
<dbReference type="InterPro" id="IPR051466">
    <property type="entry name" value="D-amino_acid_metab_enzyme"/>
</dbReference>
<dbReference type="InterPro" id="IPR001608">
    <property type="entry name" value="Ala_racemase_N"/>
</dbReference>
<dbReference type="RefSeq" id="WP_164649874.1">
    <property type="nucleotide sequence ID" value="NZ_CP047476.1"/>
</dbReference>
<evidence type="ECO:0000256" key="1">
    <source>
        <dbReference type="ARBA" id="ARBA00005323"/>
    </source>
</evidence>
<keyword evidence="6" id="KW-1185">Reference proteome</keyword>
<name>A0A7Z2T5V2_9VIBR</name>
<evidence type="ECO:0000313" key="6">
    <source>
        <dbReference type="Proteomes" id="UP000464262"/>
    </source>
</evidence>
<dbReference type="InterPro" id="IPR029066">
    <property type="entry name" value="PLP-binding_barrel"/>
</dbReference>
<evidence type="ECO:0000256" key="2">
    <source>
        <dbReference type="ARBA" id="ARBA00023239"/>
    </source>
</evidence>
<accession>A0A7Z2T5V2</accession>
<proteinExistence type="inferred from homology"/>
<dbReference type="Gene3D" id="3.20.20.10">
    <property type="entry name" value="Alanine racemase"/>
    <property type="match status" value="1"/>
</dbReference>
<dbReference type="Proteomes" id="UP000464262">
    <property type="component" value="Chromosome 2"/>
</dbReference>
<evidence type="ECO:0000259" key="4">
    <source>
        <dbReference type="SMART" id="SM01119"/>
    </source>
</evidence>
<dbReference type="InterPro" id="IPR042208">
    <property type="entry name" value="D-ser_dehydrat-like_sf"/>
</dbReference>
<dbReference type="InterPro" id="IPR026956">
    <property type="entry name" value="D-ser_dehydrat-like_dom"/>
</dbReference>